<name>A0AAV2TB71_CALDB</name>
<dbReference type="GO" id="GO:0005525">
    <property type="term" value="F:GTP binding"/>
    <property type="evidence" value="ECO:0007669"/>
    <property type="project" value="UniProtKB-KW"/>
</dbReference>
<gene>
    <name evidence="5" type="ORF">CDAUBV1_LOCUS7318</name>
</gene>
<sequence length="225" mass="24992">MSGEGSLKNTPVFKLLLVGDSCVGKTSLLIRFKDHIFLKGSYISTVGIDYKTKLVNAKGKPVRLQIWDTAGQEKFRSITKSYYRDSDAVILVYDITRMDTLVHTKSWMSEISANTEKRTLTVLTGNKADMERERIISIEDGECIAKDSGALFWETSAKTGQNVDEMFQSIAEILSSNSRQNSESNRNGIQLGLQKSMDTSGKSGSSSTKEEDSLSSRISECCKWS</sequence>
<dbReference type="FunFam" id="3.40.50.300:FF:001129">
    <property type="entry name" value="ras-related protein Rab-44 isoform X2"/>
    <property type="match status" value="1"/>
</dbReference>
<dbReference type="InterPro" id="IPR050227">
    <property type="entry name" value="Rab"/>
</dbReference>
<dbReference type="InterPro" id="IPR027417">
    <property type="entry name" value="P-loop_NTPase"/>
</dbReference>
<dbReference type="Gene3D" id="3.40.50.300">
    <property type="entry name" value="P-loop containing nucleotide triphosphate hydrolases"/>
    <property type="match status" value="1"/>
</dbReference>
<dbReference type="NCBIfam" id="TIGR00231">
    <property type="entry name" value="small_GTP"/>
    <property type="match status" value="1"/>
</dbReference>
<keyword evidence="1" id="KW-0547">Nucleotide-binding</keyword>
<dbReference type="CDD" id="cd00154">
    <property type="entry name" value="Rab"/>
    <property type="match status" value="1"/>
</dbReference>
<dbReference type="PRINTS" id="PR00449">
    <property type="entry name" value="RASTRNSFRMNG"/>
</dbReference>
<dbReference type="SMART" id="SM00173">
    <property type="entry name" value="RAS"/>
    <property type="match status" value="1"/>
</dbReference>
<dbReference type="InterPro" id="IPR005225">
    <property type="entry name" value="Small_GTP-bd"/>
</dbReference>
<dbReference type="EMBL" id="CAXLJL010000179">
    <property type="protein sequence ID" value="CAL5134091.1"/>
    <property type="molecule type" value="Genomic_DNA"/>
</dbReference>
<evidence type="ECO:0000256" key="3">
    <source>
        <dbReference type="ARBA" id="ARBA00023288"/>
    </source>
</evidence>
<feature type="compositionally biased region" description="Low complexity" evidence="4">
    <location>
        <begin position="196"/>
        <end position="207"/>
    </location>
</feature>
<dbReference type="Proteomes" id="UP001497525">
    <property type="component" value="Unassembled WGS sequence"/>
</dbReference>
<dbReference type="SMART" id="SM00174">
    <property type="entry name" value="RHO"/>
    <property type="match status" value="1"/>
</dbReference>
<accession>A0AAV2TB71</accession>
<dbReference type="GO" id="GO:0003924">
    <property type="term" value="F:GTPase activity"/>
    <property type="evidence" value="ECO:0007669"/>
    <property type="project" value="InterPro"/>
</dbReference>
<dbReference type="SUPFAM" id="SSF52540">
    <property type="entry name" value="P-loop containing nucleoside triphosphate hydrolases"/>
    <property type="match status" value="1"/>
</dbReference>
<evidence type="ECO:0000256" key="1">
    <source>
        <dbReference type="ARBA" id="ARBA00022741"/>
    </source>
</evidence>
<evidence type="ECO:0000313" key="5">
    <source>
        <dbReference type="EMBL" id="CAL5134091.1"/>
    </source>
</evidence>
<keyword evidence="2" id="KW-0342">GTP-binding</keyword>
<feature type="compositionally biased region" description="Low complexity" evidence="4">
    <location>
        <begin position="177"/>
        <end position="187"/>
    </location>
</feature>
<feature type="region of interest" description="Disordered" evidence="4">
    <location>
        <begin position="177"/>
        <end position="225"/>
    </location>
</feature>
<organism evidence="5 6">
    <name type="scientific">Calicophoron daubneyi</name>
    <name type="common">Rumen fluke</name>
    <name type="synonym">Paramphistomum daubneyi</name>
    <dbReference type="NCBI Taxonomy" id="300641"/>
    <lineage>
        <taxon>Eukaryota</taxon>
        <taxon>Metazoa</taxon>
        <taxon>Spiralia</taxon>
        <taxon>Lophotrochozoa</taxon>
        <taxon>Platyhelminthes</taxon>
        <taxon>Trematoda</taxon>
        <taxon>Digenea</taxon>
        <taxon>Plagiorchiida</taxon>
        <taxon>Pronocephalata</taxon>
        <taxon>Paramphistomoidea</taxon>
        <taxon>Paramphistomidae</taxon>
        <taxon>Calicophoron</taxon>
    </lineage>
</organism>
<evidence type="ECO:0000256" key="2">
    <source>
        <dbReference type="ARBA" id="ARBA00023134"/>
    </source>
</evidence>
<dbReference type="PROSITE" id="PS51421">
    <property type="entry name" value="RAS"/>
    <property type="match status" value="1"/>
</dbReference>
<evidence type="ECO:0000313" key="6">
    <source>
        <dbReference type="Proteomes" id="UP001497525"/>
    </source>
</evidence>
<keyword evidence="3" id="KW-0449">Lipoprotein</keyword>
<protein>
    <submittedName>
        <fullName evidence="5">Uncharacterized protein</fullName>
    </submittedName>
</protein>
<comment type="caution">
    <text evidence="5">The sequence shown here is derived from an EMBL/GenBank/DDBJ whole genome shotgun (WGS) entry which is preliminary data.</text>
</comment>
<dbReference type="PANTHER" id="PTHR47977">
    <property type="entry name" value="RAS-RELATED PROTEIN RAB"/>
    <property type="match status" value="1"/>
</dbReference>
<dbReference type="InterPro" id="IPR001806">
    <property type="entry name" value="Small_GTPase"/>
</dbReference>
<dbReference type="PROSITE" id="PS51419">
    <property type="entry name" value="RAB"/>
    <property type="match status" value="1"/>
</dbReference>
<dbReference type="AlphaFoldDB" id="A0AAV2TB71"/>
<dbReference type="PROSITE" id="PS51420">
    <property type="entry name" value="RHO"/>
    <property type="match status" value="1"/>
</dbReference>
<dbReference type="Pfam" id="PF00071">
    <property type="entry name" value="Ras"/>
    <property type="match status" value="1"/>
</dbReference>
<evidence type="ECO:0000256" key="4">
    <source>
        <dbReference type="SAM" id="MobiDB-lite"/>
    </source>
</evidence>
<reference evidence="5" key="1">
    <citation type="submission" date="2024-06" db="EMBL/GenBank/DDBJ databases">
        <authorList>
            <person name="Liu X."/>
            <person name="Lenzi L."/>
            <person name="Haldenby T S."/>
            <person name="Uol C."/>
        </authorList>
    </citation>
    <scope>NUCLEOTIDE SEQUENCE</scope>
</reference>
<dbReference type="SMART" id="SM00177">
    <property type="entry name" value="ARF"/>
    <property type="match status" value="1"/>
</dbReference>
<proteinExistence type="predicted"/>
<dbReference type="SMART" id="SM00176">
    <property type="entry name" value="RAN"/>
    <property type="match status" value="1"/>
</dbReference>
<dbReference type="SMART" id="SM00175">
    <property type="entry name" value="RAB"/>
    <property type="match status" value="1"/>
</dbReference>